<feature type="transmembrane region" description="Helical" evidence="2">
    <location>
        <begin position="83"/>
        <end position="106"/>
    </location>
</feature>
<keyword evidence="2" id="KW-0472">Membrane</keyword>
<protein>
    <recommendedName>
        <fullName evidence="5">SH3b domain-containing protein</fullName>
    </recommendedName>
</protein>
<organism evidence="3 4">
    <name type="scientific">Durusdinium trenchii</name>
    <dbReference type="NCBI Taxonomy" id="1381693"/>
    <lineage>
        <taxon>Eukaryota</taxon>
        <taxon>Sar</taxon>
        <taxon>Alveolata</taxon>
        <taxon>Dinophyceae</taxon>
        <taxon>Suessiales</taxon>
        <taxon>Symbiodiniaceae</taxon>
        <taxon>Durusdinium</taxon>
    </lineage>
</organism>
<feature type="compositionally biased region" description="Low complexity" evidence="1">
    <location>
        <begin position="391"/>
        <end position="402"/>
    </location>
</feature>
<gene>
    <name evidence="3" type="ORF">SCF082_LOCUS36769</name>
</gene>
<keyword evidence="2" id="KW-0812">Transmembrane</keyword>
<feature type="region of interest" description="Disordered" evidence="1">
    <location>
        <begin position="381"/>
        <end position="402"/>
    </location>
</feature>
<keyword evidence="4" id="KW-1185">Reference proteome</keyword>
<reference evidence="3 4" key="1">
    <citation type="submission" date="2024-02" db="EMBL/GenBank/DDBJ databases">
        <authorList>
            <person name="Chen Y."/>
            <person name="Shah S."/>
            <person name="Dougan E. K."/>
            <person name="Thang M."/>
            <person name="Chan C."/>
        </authorList>
    </citation>
    <scope>NUCLEOTIDE SEQUENCE [LARGE SCALE GENOMIC DNA]</scope>
</reference>
<evidence type="ECO:0000313" key="3">
    <source>
        <dbReference type="EMBL" id="CAK9076120.1"/>
    </source>
</evidence>
<evidence type="ECO:0000256" key="2">
    <source>
        <dbReference type="SAM" id="Phobius"/>
    </source>
</evidence>
<proteinExistence type="predicted"/>
<accession>A0ABP0PJD8</accession>
<feature type="transmembrane region" description="Helical" evidence="2">
    <location>
        <begin position="50"/>
        <end position="71"/>
    </location>
</feature>
<name>A0ABP0PJD8_9DINO</name>
<dbReference type="EMBL" id="CAXAMM010036669">
    <property type="protein sequence ID" value="CAK9076120.1"/>
    <property type="molecule type" value="Genomic_DNA"/>
</dbReference>
<keyword evidence="2" id="KW-1133">Transmembrane helix</keyword>
<feature type="transmembrane region" description="Helical" evidence="2">
    <location>
        <begin position="25"/>
        <end position="44"/>
    </location>
</feature>
<evidence type="ECO:0008006" key="5">
    <source>
        <dbReference type="Google" id="ProtNLM"/>
    </source>
</evidence>
<sequence>MNGGTFTAKPKPGGSLFASLRQGEFWALWAPQFAVFLFLLFFYAFGFMKLPSICVILSGIFFMIAGVLFAFRKEGRTFLPTSMLLPVAVAAGSVGGLYVYDVYAIYPQFYSNARVYTDVLASQSAEAVADAGKLIFTDAAYVDRPHSVSYITERGSVFCVAPVRDSGNAVEIQYWAVGTGCCSASGDFWCDDSKDSKAKGGIVIFDNEGFFSGSSYDEFSKASRKAEATYQLLSVHHPRYLRWVNDDDLNRVANEYNLKAGLSLTACTMAYAVLSGGPLRFDGHDLPTSLAGSPPKRLGKSSIPAPSPEARAPAPDACFSQLQRFGFGKMTSSAPEHASWFELRRDGRSLKSSDLVEEAVYHFEYLGPEVAEAQSQMTMAGAEPEDPEPLPAASTAPASASTARWRITGGADKGGIIVRQSESLKSPELGRVSTGAIVEEVARVGERLCYRLEEGSGPAKGWVSIRVSGKELVEKIAS</sequence>
<feature type="region of interest" description="Disordered" evidence="1">
    <location>
        <begin position="285"/>
        <end position="313"/>
    </location>
</feature>
<evidence type="ECO:0000256" key="1">
    <source>
        <dbReference type="SAM" id="MobiDB-lite"/>
    </source>
</evidence>
<comment type="caution">
    <text evidence="3">The sequence shown here is derived from an EMBL/GenBank/DDBJ whole genome shotgun (WGS) entry which is preliminary data.</text>
</comment>
<evidence type="ECO:0000313" key="4">
    <source>
        <dbReference type="Proteomes" id="UP001642464"/>
    </source>
</evidence>
<dbReference type="Proteomes" id="UP001642464">
    <property type="component" value="Unassembled WGS sequence"/>
</dbReference>